<feature type="domain" description="AAA+ ATPase" evidence="1">
    <location>
        <begin position="85"/>
        <end position="252"/>
    </location>
</feature>
<dbReference type="RefSeq" id="WP_007065380.1">
    <property type="nucleotide sequence ID" value="NZ_DS022272.1"/>
</dbReference>
<evidence type="ECO:0000259" key="1">
    <source>
        <dbReference type="SMART" id="SM00382"/>
    </source>
</evidence>
<comment type="caution">
    <text evidence="2">The sequence shown here is derived from an EMBL/GenBank/DDBJ whole genome shotgun (WGS) entry which is preliminary data.</text>
</comment>
<evidence type="ECO:0000313" key="2">
    <source>
        <dbReference type="EMBL" id="EAU41331.1"/>
    </source>
</evidence>
<dbReference type="InterPro" id="IPR049945">
    <property type="entry name" value="AAA_22"/>
</dbReference>
<dbReference type="SUPFAM" id="SSF52540">
    <property type="entry name" value="P-loop containing nucleoside triphosphate hydrolases"/>
    <property type="match status" value="1"/>
</dbReference>
<dbReference type="GO" id="GO:0016887">
    <property type="term" value="F:ATP hydrolysis activity"/>
    <property type="evidence" value="ECO:0007669"/>
    <property type="project" value="InterPro"/>
</dbReference>
<dbReference type="Pfam" id="PF13401">
    <property type="entry name" value="AAA_22"/>
    <property type="match status" value="1"/>
</dbReference>
<dbReference type="STRING" id="217511.GCA_001463845_02167"/>
<dbReference type="AlphaFoldDB" id="Q0G267"/>
<proteinExistence type="predicted"/>
<gene>
    <name evidence="2" type="ORF">FP2506_01150</name>
</gene>
<dbReference type="Gene3D" id="3.40.50.300">
    <property type="entry name" value="P-loop containing nucleotide triphosphate hydrolases"/>
    <property type="match status" value="1"/>
</dbReference>
<dbReference type="HOGENOM" id="CLU_721122_0_0_5"/>
<dbReference type="Proteomes" id="UP000004310">
    <property type="component" value="Unassembled WGS sequence"/>
</dbReference>
<reference evidence="2 3" key="1">
    <citation type="journal article" date="2010" name="J. Bacteriol.">
        <title>Genome sequence of Fulvimarina pelagi HTCC2506T, a Mn(II)-oxidizing alphaproteobacterium possessing an aerobic anoxygenic photosynthetic gene cluster and Xanthorhodopsin.</title>
        <authorList>
            <person name="Kang I."/>
            <person name="Oh H.M."/>
            <person name="Lim S.I."/>
            <person name="Ferriera S."/>
            <person name="Giovannoni S.J."/>
            <person name="Cho J.C."/>
        </authorList>
    </citation>
    <scope>NUCLEOTIDE SEQUENCE [LARGE SCALE GENOMIC DNA]</scope>
    <source>
        <strain evidence="2 3">HTCC2506</strain>
    </source>
</reference>
<protein>
    <recommendedName>
        <fullName evidence="1">AAA+ ATPase domain-containing protein</fullName>
    </recommendedName>
</protein>
<name>Q0G267_9HYPH</name>
<accession>Q0G267</accession>
<dbReference type="eggNOG" id="COG2842">
    <property type="taxonomic scope" value="Bacteria"/>
</dbReference>
<evidence type="ECO:0000313" key="3">
    <source>
        <dbReference type="Proteomes" id="UP000004310"/>
    </source>
</evidence>
<keyword evidence="3" id="KW-1185">Reference proteome</keyword>
<dbReference type="EMBL" id="AATP01000003">
    <property type="protein sequence ID" value="EAU41331.1"/>
    <property type="molecule type" value="Genomic_DNA"/>
</dbReference>
<organism evidence="2 3">
    <name type="scientific">Fulvimarina pelagi HTCC2506</name>
    <dbReference type="NCBI Taxonomy" id="314231"/>
    <lineage>
        <taxon>Bacteria</taxon>
        <taxon>Pseudomonadati</taxon>
        <taxon>Pseudomonadota</taxon>
        <taxon>Alphaproteobacteria</taxon>
        <taxon>Hyphomicrobiales</taxon>
        <taxon>Aurantimonadaceae</taxon>
        <taxon>Fulvimarina</taxon>
    </lineage>
</organism>
<dbReference type="SMART" id="SM00382">
    <property type="entry name" value="AAA"/>
    <property type="match status" value="1"/>
</dbReference>
<dbReference type="InterPro" id="IPR003593">
    <property type="entry name" value="AAA+_ATPase"/>
</dbReference>
<dbReference type="InterPro" id="IPR027417">
    <property type="entry name" value="P-loop_NTPase"/>
</dbReference>
<sequence length="383" mass="42761">MAAVIENHDTDDTGEAEIDEAALTEFERRMSALVPGRASYAGKLAKLKQTYFCLERDDEFRLALSDLGAEAIARGRSGGGVERLDGSFLTLTGNPGAGKSRMLRTALKICGILEPFPFKGHELRLAVRVTAPSPFNRELFSAAILRAVGMETDRRLTANTGMRIVTNLMRRTRTSLVIIDEAQHMLRSESPKVTSTARDTLKNFSADPDWPVSFLLVGTRRARRIIATDNQVRHRNIWMDVPPIRIDTTDGTLFPHDMDLVQDAIDEAISRADLSDGLDDRADVAVRLVFASGLEYGRLFEFIRLAAQNALSSGSSSLTRRDFEEALRKRTGCSADRNSFRTAVTDFRIIRHWLSDEDEEFFGEDDVLVPDREPTRRVGGRGR</sequence>